<name>A0AAD9Q7G9_ACRCE</name>
<reference evidence="2" key="1">
    <citation type="journal article" date="2023" name="G3 (Bethesda)">
        <title>Whole genome assembly and annotation of the endangered Caribbean coral Acropora cervicornis.</title>
        <authorList>
            <person name="Selwyn J.D."/>
            <person name="Vollmer S.V."/>
        </authorList>
    </citation>
    <scope>NUCLEOTIDE SEQUENCE</scope>
    <source>
        <strain evidence="2">K2</strain>
    </source>
</reference>
<protein>
    <submittedName>
        <fullName evidence="2">Uncharacterized protein</fullName>
    </submittedName>
</protein>
<comment type="caution">
    <text evidence="2">The sequence shown here is derived from an EMBL/GenBank/DDBJ whole genome shotgun (WGS) entry which is preliminary data.</text>
</comment>
<evidence type="ECO:0000313" key="3">
    <source>
        <dbReference type="Proteomes" id="UP001249851"/>
    </source>
</evidence>
<evidence type="ECO:0000256" key="1">
    <source>
        <dbReference type="SAM" id="MobiDB-lite"/>
    </source>
</evidence>
<reference evidence="2" key="2">
    <citation type="journal article" date="2023" name="Science">
        <title>Genomic signatures of disease resistance in endangered staghorn corals.</title>
        <authorList>
            <person name="Vollmer S.V."/>
            <person name="Selwyn J.D."/>
            <person name="Despard B.A."/>
            <person name="Roesel C.L."/>
        </authorList>
    </citation>
    <scope>NUCLEOTIDE SEQUENCE</scope>
    <source>
        <strain evidence="2">K2</strain>
    </source>
</reference>
<evidence type="ECO:0000313" key="2">
    <source>
        <dbReference type="EMBL" id="KAK2556152.1"/>
    </source>
</evidence>
<accession>A0AAD9Q7G9</accession>
<organism evidence="2 3">
    <name type="scientific">Acropora cervicornis</name>
    <name type="common">Staghorn coral</name>
    <dbReference type="NCBI Taxonomy" id="6130"/>
    <lineage>
        <taxon>Eukaryota</taxon>
        <taxon>Metazoa</taxon>
        <taxon>Cnidaria</taxon>
        <taxon>Anthozoa</taxon>
        <taxon>Hexacorallia</taxon>
        <taxon>Scleractinia</taxon>
        <taxon>Astrocoeniina</taxon>
        <taxon>Acroporidae</taxon>
        <taxon>Acropora</taxon>
    </lineage>
</organism>
<dbReference type="EMBL" id="JARQWQ010000057">
    <property type="protein sequence ID" value="KAK2556152.1"/>
    <property type="molecule type" value="Genomic_DNA"/>
</dbReference>
<feature type="compositionally biased region" description="Polar residues" evidence="1">
    <location>
        <begin position="60"/>
        <end position="71"/>
    </location>
</feature>
<dbReference type="AlphaFoldDB" id="A0AAD9Q7G9"/>
<feature type="non-terminal residue" evidence="2">
    <location>
        <position position="90"/>
    </location>
</feature>
<feature type="compositionally biased region" description="Basic and acidic residues" evidence="1">
    <location>
        <begin position="44"/>
        <end position="54"/>
    </location>
</feature>
<dbReference type="Proteomes" id="UP001249851">
    <property type="component" value="Unassembled WGS sequence"/>
</dbReference>
<feature type="region of interest" description="Disordered" evidence="1">
    <location>
        <begin position="44"/>
        <end position="90"/>
    </location>
</feature>
<keyword evidence="3" id="KW-1185">Reference proteome</keyword>
<proteinExistence type="predicted"/>
<gene>
    <name evidence="2" type="ORF">P5673_021734</name>
</gene>
<sequence length="90" mass="9766">SSPACCFIIPPRPKACAGSISVWERKLAFSRIKFRYDFLPRESLSSKEKADSSKMGKSSGAEQSHSSSPSMARNGRTEKVEGALNPCGNK</sequence>